<organism evidence="7 8">
    <name type="scientific">Mycobacterium vicinigordonae</name>
    <dbReference type="NCBI Taxonomy" id="1719132"/>
    <lineage>
        <taxon>Bacteria</taxon>
        <taxon>Bacillati</taxon>
        <taxon>Actinomycetota</taxon>
        <taxon>Actinomycetes</taxon>
        <taxon>Mycobacteriales</taxon>
        <taxon>Mycobacteriaceae</taxon>
        <taxon>Mycobacterium</taxon>
    </lineage>
</organism>
<evidence type="ECO:0000256" key="3">
    <source>
        <dbReference type="ARBA" id="ARBA00022512"/>
    </source>
</evidence>
<dbReference type="PANTHER" id="PTHR42879:SF6">
    <property type="entry name" value="NADPH-DEPENDENT REDUCTASE BACG"/>
    <property type="match status" value="1"/>
</dbReference>
<dbReference type="PANTHER" id="PTHR42879">
    <property type="entry name" value="3-OXOACYL-(ACYL-CARRIER-PROTEIN) REDUCTASE"/>
    <property type="match status" value="1"/>
</dbReference>
<sequence length="266" mass="27535">MTTSRTDFRIDSKEFVGKNAVVTGGTRGIGRAIAERLRAGGARVVVAARSMHSNSAAEEVVVADVSTPEGIDILAREATLRLGEIDIVVDNVGGSPQADGGIAALTEADWQWAINTNFLAAVRLDRQLIPAMVERGSGAIVHITSIARRAPLPTAVPYAAAKSALANYSKALANELGTSGIRVNAVAPGAVETDAAKQMVGELADQQGTSYDRAMKELIKTLGGIPTGGFGHPADVAELVAFLVSPRAAYITGAEYVIDGGSSRAL</sequence>
<dbReference type="GO" id="GO:0032787">
    <property type="term" value="P:monocarboxylic acid metabolic process"/>
    <property type="evidence" value="ECO:0007669"/>
    <property type="project" value="UniProtKB-ARBA"/>
</dbReference>
<dbReference type="GO" id="GO:0004316">
    <property type="term" value="F:3-oxoacyl-[acyl-carrier-protein] reductase (NADPH) activity"/>
    <property type="evidence" value="ECO:0007669"/>
    <property type="project" value="UniProtKB-EC"/>
</dbReference>
<proteinExistence type="inferred from homology"/>
<dbReference type="PROSITE" id="PS00061">
    <property type="entry name" value="ADH_SHORT"/>
    <property type="match status" value="1"/>
</dbReference>
<keyword evidence="3" id="KW-0964">Secreted</keyword>
<reference evidence="7" key="1">
    <citation type="submission" date="2020-07" db="EMBL/GenBank/DDBJ databases">
        <title>Description of Mycobacterium gordonae subsp. intergordonae subsp.nov. and Mycobacterium gordonae subsp. gordonae subsp. nov.</title>
        <authorList>
            <person name="Huang H."/>
        </authorList>
    </citation>
    <scope>NUCLEOTIDE SEQUENCE [LARGE SCALE GENOMIC DNA]</scope>
    <source>
        <strain evidence="7">24T</strain>
    </source>
</reference>
<comment type="similarity">
    <text evidence="2">Belongs to the short-chain dehydrogenases/reductases (SDR) family.</text>
</comment>
<dbReference type="RefSeq" id="WP_180913905.1">
    <property type="nucleotide sequence ID" value="NZ_CP059165.1"/>
</dbReference>
<dbReference type="AlphaFoldDB" id="A0A7D6HVP7"/>
<dbReference type="PRINTS" id="PR00081">
    <property type="entry name" value="GDHRDH"/>
</dbReference>
<reference evidence="7" key="2">
    <citation type="submission" date="2020-07" db="EMBL/GenBank/DDBJ databases">
        <authorList>
            <person name="Yu X."/>
        </authorList>
    </citation>
    <scope>NUCLEOTIDE SEQUENCE [LARGE SCALE GENOMIC DNA]</scope>
    <source>
        <strain evidence="7">24T</strain>
    </source>
</reference>
<evidence type="ECO:0000256" key="4">
    <source>
        <dbReference type="ARBA" id="ARBA00023002"/>
    </source>
</evidence>
<dbReference type="NCBIfam" id="NF005095">
    <property type="entry name" value="PRK06523.1"/>
    <property type="match status" value="1"/>
</dbReference>
<keyword evidence="3" id="KW-0134">Cell wall</keyword>
<gene>
    <name evidence="7" type="ORF">H0P51_16705</name>
</gene>
<evidence type="ECO:0000256" key="1">
    <source>
        <dbReference type="ARBA" id="ARBA00004191"/>
    </source>
</evidence>
<accession>A0A7D6HVP7</accession>
<dbReference type="PRINTS" id="PR00080">
    <property type="entry name" value="SDRFAMILY"/>
</dbReference>
<dbReference type="SUPFAM" id="SSF51735">
    <property type="entry name" value="NAD(P)-binding Rossmann-fold domains"/>
    <property type="match status" value="1"/>
</dbReference>
<keyword evidence="4" id="KW-0560">Oxidoreductase</keyword>
<evidence type="ECO:0000256" key="6">
    <source>
        <dbReference type="ARBA" id="ARBA00047400"/>
    </source>
</evidence>
<name>A0A7D6HVP7_9MYCO</name>
<dbReference type="FunFam" id="3.40.50.720:FF:000084">
    <property type="entry name" value="Short-chain dehydrogenase reductase"/>
    <property type="match status" value="1"/>
</dbReference>
<dbReference type="InterPro" id="IPR036291">
    <property type="entry name" value="NAD(P)-bd_dom_sf"/>
</dbReference>
<protein>
    <recommendedName>
        <fullName evidence="5">3-oxoacyl-[acyl-carrier-protein] reductase MabA</fullName>
    </recommendedName>
</protein>
<dbReference type="InterPro" id="IPR050259">
    <property type="entry name" value="SDR"/>
</dbReference>
<comment type="catalytic activity">
    <reaction evidence="6">
        <text>a (3R)-hydroxyacyl-[ACP] + NADP(+) = a 3-oxoacyl-[ACP] + NADPH + H(+)</text>
        <dbReference type="Rhea" id="RHEA:17397"/>
        <dbReference type="Rhea" id="RHEA-COMP:9916"/>
        <dbReference type="Rhea" id="RHEA-COMP:9945"/>
        <dbReference type="ChEBI" id="CHEBI:15378"/>
        <dbReference type="ChEBI" id="CHEBI:57783"/>
        <dbReference type="ChEBI" id="CHEBI:58349"/>
        <dbReference type="ChEBI" id="CHEBI:78776"/>
        <dbReference type="ChEBI" id="CHEBI:78827"/>
        <dbReference type="EC" id="1.1.1.100"/>
    </reaction>
    <physiologicalReaction direction="right-to-left" evidence="6">
        <dbReference type="Rhea" id="RHEA:17399"/>
    </physiologicalReaction>
</comment>
<keyword evidence="8" id="KW-1185">Reference proteome</keyword>
<dbReference type="InterPro" id="IPR020904">
    <property type="entry name" value="Sc_DH/Rdtase_CS"/>
</dbReference>
<dbReference type="Gene3D" id="3.40.50.720">
    <property type="entry name" value="NAD(P)-binding Rossmann-like Domain"/>
    <property type="match status" value="1"/>
</dbReference>
<comment type="subcellular location">
    <subcellularLocation>
        <location evidence="1">Secreted</location>
        <location evidence="1">Cell wall</location>
    </subcellularLocation>
</comment>
<evidence type="ECO:0000256" key="5">
    <source>
        <dbReference type="ARBA" id="ARBA00040781"/>
    </source>
</evidence>
<dbReference type="KEGG" id="mgor:H0P51_16705"/>
<evidence type="ECO:0000313" key="7">
    <source>
        <dbReference type="EMBL" id="QLL05495.1"/>
    </source>
</evidence>
<dbReference type="Pfam" id="PF13561">
    <property type="entry name" value="adh_short_C2"/>
    <property type="match status" value="1"/>
</dbReference>
<dbReference type="InterPro" id="IPR002347">
    <property type="entry name" value="SDR_fam"/>
</dbReference>
<dbReference type="Proteomes" id="UP000510682">
    <property type="component" value="Chromosome"/>
</dbReference>
<dbReference type="EMBL" id="CP059165">
    <property type="protein sequence ID" value="QLL05495.1"/>
    <property type="molecule type" value="Genomic_DNA"/>
</dbReference>
<evidence type="ECO:0000256" key="2">
    <source>
        <dbReference type="ARBA" id="ARBA00006484"/>
    </source>
</evidence>
<evidence type="ECO:0000313" key="8">
    <source>
        <dbReference type="Proteomes" id="UP000510682"/>
    </source>
</evidence>